<protein>
    <recommendedName>
        <fullName evidence="2">YbjN domain-containing protein</fullName>
    </recommendedName>
</protein>
<sequence length="158" mass="17873">MKMSAQTITEVFTKVVDYVSKLEDVQIQNVDSDEHTLYFTKGSVWGSITLTTYPEVEEVILVLIRIPVVINPRNLDEGVLRDLLHRNLENIYGGFGISREDNSVWLCYTLLGNTLDIDQLNIALITMSVFADTIDEELCALTGGERGSDFLRRLQSEE</sequence>
<gene>
    <name evidence="1" type="ORF">ENJ61_00940</name>
</gene>
<dbReference type="Proteomes" id="UP000885792">
    <property type="component" value="Unassembled WGS sequence"/>
</dbReference>
<accession>A0A7C5L4V0</accession>
<dbReference type="Gene3D" id="3.30.1460.10">
    <property type="match status" value="1"/>
</dbReference>
<proteinExistence type="predicted"/>
<reference evidence="1" key="1">
    <citation type="journal article" date="2020" name="mSystems">
        <title>Genome- and Community-Level Interaction Insights into Carbon Utilization and Element Cycling Functions of Hydrothermarchaeota in Hydrothermal Sediment.</title>
        <authorList>
            <person name="Zhou Z."/>
            <person name="Liu Y."/>
            <person name="Xu W."/>
            <person name="Pan J."/>
            <person name="Luo Z.H."/>
            <person name="Li M."/>
        </authorList>
    </citation>
    <scope>NUCLEOTIDE SEQUENCE [LARGE SCALE GENOMIC DNA]</scope>
    <source>
        <strain evidence="1">HyVt-501</strain>
    </source>
</reference>
<evidence type="ECO:0000313" key="1">
    <source>
        <dbReference type="EMBL" id="HHJ63451.1"/>
    </source>
</evidence>
<comment type="caution">
    <text evidence="1">The sequence shown here is derived from an EMBL/GenBank/DDBJ whole genome shotgun (WGS) entry which is preliminary data.</text>
</comment>
<name>A0A7C5L4V0_AQUAO</name>
<dbReference type="Pfam" id="PF22550">
    <property type="entry name" value="CesT_Tir_1"/>
    <property type="match status" value="1"/>
</dbReference>
<dbReference type="SUPFAM" id="SSF69635">
    <property type="entry name" value="Type III secretory system chaperone-like"/>
    <property type="match status" value="1"/>
</dbReference>
<dbReference type="EMBL" id="DRNB01000032">
    <property type="protein sequence ID" value="HHJ63451.1"/>
    <property type="molecule type" value="Genomic_DNA"/>
</dbReference>
<evidence type="ECO:0008006" key="2">
    <source>
        <dbReference type="Google" id="ProtNLM"/>
    </source>
</evidence>
<dbReference type="InterPro" id="IPR054345">
    <property type="entry name" value="Tir-like"/>
</dbReference>
<dbReference type="AlphaFoldDB" id="A0A7C5L4V0"/>
<organism evidence="1">
    <name type="scientific">Aquifex aeolicus</name>
    <dbReference type="NCBI Taxonomy" id="63363"/>
    <lineage>
        <taxon>Bacteria</taxon>
        <taxon>Pseudomonadati</taxon>
        <taxon>Aquificota</taxon>
        <taxon>Aquificia</taxon>
        <taxon>Aquificales</taxon>
        <taxon>Aquificaceae</taxon>
        <taxon>Aquifex</taxon>
    </lineage>
</organism>